<comment type="caution">
    <text evidence="2">The sequence shown here is derived from an EMBL/GenBank/DDBJ whole genome shotgun (WGS) entry which is preliminary data.</text>
</comment>
<accession>A0AAD4U2F9</accession>
<protein>
    <submittedName>
        <fullName evidence="2">Uncharacterized protein</fullName>
    </submittedName>
</protein>
<feature type="region of interest" description="Disordered" evidence="1">
    <location>
        <begin position="1"/>
        <end position="26"/>
    </location>
</feature>
<dbReference type="AlphaFoldDB" id="A0AAD4U2F9"/>
<reference evidence="2" key="1">
    <citation type="submission" date="2022-03" db="EMBL/GenBank/DDBJ databases">
        <title>Genomic analyses of argali, domestic sheep and their hybrids provide insights into chromosomal evolution, heterosis and genetic basis of agronomic traits.</title>
        <authorList>
            <person name="Li M."/>
        </authorList>
    </citation>
    <scope>NUCLEOTIDE SEQUENCE</scope>
    <source>
        <strain evidence="2">CAU-MHL-2022a</strain>
        <tissue evidence="2">Skin</tissue>
    </source>
</reference>
<keyword evidence="3" id="KW-1185">Reference proteome</keyword>
<feature type="compositionally biased region" description="Polar residues" evidence="1">
    <location>
        <begin position="1"/>
        <end position="13"/>
    </location>
</feature>
<sequence>MSATSLTAQTIHNGQREQVEESGLEVGWGREAGGVCSPLATGSLDSAPQTTTNWATDTICGSWRSKKGLQRGQVGLKECGGQCREGEHGGCRDNPAGEGAHSSTGASVPIPPEPTWR</sequence>
<gene>
    <name evidence="2" type="ORF">MG293_011671</name>
</gene>
<name>A0AAD4U2F9_OVIAM</name>
<proteinExistence type="predicted"/>
<evidence type="ECO:0000313" key="3">
    <source>
        <dbReference type="Proteomes" id="UP001214576"/>
    </source>
</evidence>
<feature type="region of interest" description="Disordered" evidence="1">
    <location>
        <begin position="84"/>
        <end position="117"/>
    </location>
</feature>
<organism evidence="2 3">
    <name type="scientific">Ovis ammon polii</name>
    <dbReference type="NCBI Taxonomy" id="230172"/>
    <lineage>
        <taxon>Eukaryota</taxon>
        <taxon>Metazoa</taxon>
        <taxon>Chordata</taxon>
        <taxon>Craniata</taxon>
        <taxon>Vertebrata</taxon>
        <taxon>Euteleostomi</taxon>
        <taxon>Mammalia</taxon>
        <taxon>Eutheria</taxon>
        <taxon>Laurasiatheria</taxon>
        <taxon>Artiodactyla</taxon>
        <taxon>Ruminantia</taxon>
        <taxon>Pecora</taxon>
        <taxon>Bovidae</taxon>
        <taxon>Caprinae</taxon>
        <taxon>Ovis</taxon>
    </lineage>
</organism>
<dbReference type="EMBL" id="JAKZEL010000013">
    <property type="protein sequence ID" value="KAI4538268.1"/>
    <property type="molecule type" value="Genomic_DNA"/>
</dbReference>
<dbReference type="Proteomes" id="UP001214576">
    <property type="component" value="Unassembled WGS sequence"/>
</dbReference>
<evidence type="ECO:0000256" key="1">
    <source>
        <dbReference type="SAM" id="MobiDB-lite"/>
    </source>
</evidence>
<evidence type="ECO:0000313" key="2">
    <source>
        <dbReference type="EMBL" id="KAI4538268.1"/>
    </source>
</evidence>